<dbReference type="PANTHER" id="PTHR47683">
    <property type="entry name" value="PSEUDOURIDINE SYNTHASE FAMILY PROTEIN-RELATED"/>
    <property type="match status" value="1"/>
</dbReference>
<keyword evidence="2 4" id="KW-0694">RNA-binding</keyword>
<dbReference type="EC" id="5.4.99.-" evidence="5"/>
<dbReference type="RefSeq" id="WP_031366462.1">
    <property type="nucleotide sequence ID" value="NZ_FPKS01000002.1"/>
</dbReference>
<protein>
    <recommendedName>
        <fullName evidence="5">Pseudouridine synthase</fullName>
        <ecNumber evidence="5">5.4.99.-</ecNumber>
    </recommendedName>
</protein>
<accession>A0A1K2H583</accession>
<dbReference type="Gene3D" id="3.10.290.10">
    <property type="entry name" value="RNA-binding S4 domain"/>
    <property type="match status" value="1"/>
</dbReference>
<evidence type="ECO:0000256" key="1">
    <source>
        <dbReference type="ARBA" id="ARBA00008348"/>
    </source>
</evidence>
<dbReference type="InterPro" id="IPR050343">
    <property type="entry name" value="RsuA_PseudoU_synthase"/>
</dbReference>
<dbReference type="SUPFAM" id="SSF55174">
    <property type="entry name" value="Alpha-L RNA-binding motif"/>
    <property type="match status" value="1"/>
</dbReference>
<dbReference type="SUPFAM" id="SSF55120">
    <property type="entry name" value="Pseudouridine synthase"/>
    <property type="match status" value="1"/>
</dbReference>
<dbReference type="AlphaFoldDB" id="A0A1K2H583"/>
<feature type="domain" description="Pseudouridine synthase RsuA/RluA-like" evidence="6">
    <location>
        <begin position="62"/>
        <end position="191"/>
    </location>
</feature>
<evidence type="ECO:0000313" key="10">
    <source>
        <dbReference type="Proteomes" id="UP000218979"/>
    </source>
</evidence>
<dbReference type="EMBL" id="JXJT01000002">
    <property type="protein sequence ID" value="PCS04478.1"/>
    <property type="molecule type" value="Genomic_DNA"/>
</dbReference>
<dbReference type="GO" id="GO:0006364">
    <property type="term" value="P:rRNA processing"/>
    <property type="evidence" value="ECO:0007669"/>
    <property type="project" value="UniProtKB-ARBA"/>
</dbReference>
<dbReference type="PROSITE" id="PS50889">
    <property type="entry name" value="S4"/>
    <property type="match status" value="1"/>
</dbReference>
<dbReference type="InterPro" id="IPR020094">
    <property type="entry name" value="TruA/RsuA/RluB/E/F_N"/>
</dbReference>
<evidence type="ECO:0000313" key="8">
    <source>
        <dbReference type="EMBL" id="SFZ71236.1"/>
    </source>
</evidence>
<proteinExistence type="inferred from homology"/>
<dbReference type="InterPro" id="IPR036986">
    <property type="entry name" value="S4_RNA-bd_sf"/>
</dbReference>
<dbReference type="Proteomes" id="UP000185655">
    <property type="component" value="Unassembled WGS sequence"/>
</dbReference>
<keyword evidence="10" id="KW-1185">Reference proteome</keyword>
<dbReference type="EMBL" id="FPKS01000002">
    <property type="protein sequence ID" value="SFZ71236.1"/>
    <property type="molecule type" value="Genomic_DNA"/>
</dbReference>
<dbReference type="GO" id="GO:0009982">
    <property type="term" value="F:pseudouridine synthase activity"/>
    <property type="evidence" value="ECO:0007669"/>
    <property type="project" value="InterPro"/>
</dbReference>
<dbReference type="GO" id="GO:0140098">
    <property type="term" value="F:catalytic activity, acting on RNA"/>
    <property type="evidence" value="ECO:0007669"/>
    <property type="project" value="UniProtKB-ARBA"/>
</dbReference>
<dbReference type="PANTHER" id="PTHR47683:SF4">
    <property type="entry name" value="PSEUDOURIDINE SYNTHASE"/>
    <property type="match status" value="1"/>
</dbReference>
<comment type="similarity">
    <text evidence="1 5">Belongs to the pseudouridine synthase RsuA family.</text>
</comment>
<dbReference type="InterPro" id="IPR006145">
    <property type="entry name" value="PsdUridine_synth_RsuA/RluA"/>
</dbReference>
<dbReference type="NCBIfam" id="TIGR00093">
    <property type="entry name" value="pseudouridine synthase"/>
    <property type="match status" value="1"/>
</dbReference>
<evidence type="ECO:0000313" key="9">
    <source>
        <dbReference type="Proteomes" id="UP000185655"/>
    </source>
</evidence>
<reference evidence="7 10" key="1">
    <citation type="submission" date="2014-12" db="EMBL/GenBank/DDBJ databases">
        <title>Draft genome sequences of 10 type strains of Lactococcus.</title>
        <authorList>
            <person name="Sun Z."/>
            <person name="Zhong Z."/>
            <person name="Liu W."/>
            <person name="Zhang W."/>
            <person name="Zhang H."/>
        </authorList>
    </citation>
    <scope>NUCLEOTIDE SEQUENCE [LARGE SCALE GENOMIC DNA]</scope>
    <source>
        <strain evidence="7 10">DSM 22330</strain>
    </source>
</reference>
<gene>
    <name evidence="7" type="ORF">RR45_GL000793</name>
    <name evidence="8" type="ORF">SAMN02746068_00334</name>
</gene>
<dbReference type="InterPro" id="IPR042092">
    <property type="entry name" value="PsdUridine_s_RsuA/RluB/E/F_cat"/>
</dbReference>
<dbReference type="InterPro" id="IPR018496">
    <property type="entry name" value="PsdUridine_synth_RsuA/RluB_CS"/>
</dbReference>
<evidence type="ECO:0000256" key="2">
    <source>
        <dbReference type="ARBA" id="ARBA00022884"/>
    </source>
</evidence>
<evidence type="ECO:0000256" key="5">
    <source>
        <dbReference type="RuleBase" id="RU003887"/>
    </source>
</evidence>
<reference evidence="8 9" key="2">
    <citation type="submission" date="2016-11" db="EMBL/GenBank/DDBJ databases">
        <authorList>
            <person name="Jaros S."/>
            <person name="Januszkiewicz K."/>
            <person name="Wedrychowicz H."/>
        </authorList>
    </citation>
    <scope>NUCLEOTIDE SEQUENCE [LARGE SCALE GENOMIC DNA]</scope>
    <source>
        <strain evidence="8 9">DSM 22330</strain>
    </source>
</reference>
<dbReference type="STRING" id="1122154.SAMN02746068_00334"/>
<name>A0A1K2H583_9LACT</name>
<evidence type="ECO:0000259" key="6">
    <source>
        <dbReference type="Pfam" id="PF00849"/>
    </source>
</evidence>
<dbReference type="GO" id="GO:0003723">
    <property type="term" value="F:RNA binding"/>
    <property type="evidence" value="ECO:0007669"/>
    <property type="project" value="UniProtKB-KW"/>
</dbReference>
<sequence length="237" mass="26601">MRIDDVLIQYGAVKKSDIKRVLRENRVSVNNQLITARNEQVDSSIHHLTLDGRQINFPPHRYFMVNKAMRTLSANKDAELPVVFDAFPDTIDKAGLYIIGRLDFLSQGLLLITDNGKLGRNLIKPEAHVEKVYQVEVKEPLESDDVRKFRAGLVIDGDVSLAPAQLVILSDHTAIVSISEGKNRQIRKMFLSVGKLVTKLVRTQIGPIQLDDSLKPGDYRALTKSEILSLAPYFKAN</sequence>
<dbReference type="InterPro" id="IPR020103">
    <property type="entry name" value="PsdUridine_synth_cat_dom_sf"/>
</dbReference>
<dbReference type="Pfam" id="PF00849">
    <property type="entry name" value="PseudoU_synth_2"/>
    <property type="match status" value="1"/>
</dbReference>
<evidence type="ECO:0000256" key="3">
    <source>
        <dbReference type="ARBA" id="ARBA00023235"/>
    </source>
</evidence>
<organism evidence="8 9">
    <name type="scientific">Pseudolactococcus chungangensis CAU 28 = DSM 22330</name>
    <dbReference type="NCBI Taxonomy" id="1122154"/>
    <lineage>
        <taxon>Bacteria</taxon>
        <taxon>Bacillati</taxon>
        <taxon>Bacillota</taxon>
        <taxon>Bacilli</taxon>
        <taxon>Lactobacillales</taxon>
        <taxon>Streptococcaceae</taxon>
        <taxon>Pseudolactococcus</taxon>
    </lineage>
</organism>
<evidence type="ECO:0000256" key="4">
    <source>
        <dbReference type="PROSITE-ProRule" id="PRU00182"/>
    </source>
</evidence>
<dbReference type="Proteomes" id="UP000218979">
    <property type="component" value="Unassembled WGS sequence"/>
</dbReference>
<keyword evidence="3 5" id="KW-0413">Isomerase</keyword>
<dbReference type="PROSITE" id="PS01149">
    <property type="entry name" value="PSI_RSU"/>
    <property type="match status" value="1"/>
</dbReference>
<dbReference type="Gene3D" id="3.30.70.1560">
    <property type="entry name" value="Alpha-L RNA-binding motif"/>
    <property type="match status" value="1"/>
</dbReference>
<dbReference type="InterPro" id="IPR000748">
    <property type="entry name" value="PsdUridine_synth_RsuA/RluB/E/F"/>
</dbReference>
<dbReference type="GO" id="GO:0001522">
    <property type="term" value="P:pseudouridine synthesis"/>
    <property type="evidence" value="ECO:0007669"/>
    <property type="project" value="InterPro"/>
</dbReference>
<evidence type="ECO:0000313" key="7">
    <source>
        <dbReference type="EMBL" id="PCS04478.1"/>
    </source>
</evidence>
<dbReference type="Gene3D" id="3.30.70.580">
    <property type="entry name" value="Pseudouridine synthase I, catalytic domain, N-terminal subdomain"/>
    <property type="match status" value="1"/>
</dbReference>